<proteinExistence type="predicted"/>
<reference evidence="2" key="2">
    <citation type="journal article" date="2015" name="Fish Shellfish Immunol.">
        <title>Early steps in the European eel (Anguilla anguilla)-Vibrio vulnificus interaction in the gills: Role of the RtxA13 toxin.</title>
        <authorList>
            <person name="Callol A."/>
            <person name="Pajuelo D."/>
            <person name="Ebbesson L."/>
            <person name="Teles M."/>
            <person name="MacKenzie S."/>
            <person name="Amaro C."/>
        </authorList>
    </citation>
    <scope>NUCLEOTIDE SEQUENCE</scope>
</reference>
<feature type="transmembrane region" description="Helical" evidence="1">
    <location>
        <begin position="20"/>
        <end position="43"/>
    </location>
</feature>
<sequence>MLTSRVSWYISSNYQVSHLYFGYLMLGYMRVLSGSWQHLLYCLM</sequence>
<evidence type="ECO:0000256" key="1">
    <source>
        <dbReference type="SAM" id="Phobius"/>
    </source>
</evidence>
<evidence type="ECO:0000313" key="2">
    <source>
        <dbReference type="EMBL" id="JAH19507.1"/>
    </source>
</evidence>
<name>A0A0E9QSU0_ANGAN</name>
<organism evidence="2">
    <name type="scientific">Anguilla anguilla</name>
    <name type="common">European freshwater eel</name>
    <name type="synonym">Muraena anguilla</name>
    <dbReference type="NCBI Taxonomy" id="7936"/>
    <lineage>
        <taxon>Eukaryota</taxon>
        <taxon>Metazoa</taxon>
        <taxon>Chordata</taxon>
        <taxon>Craniata</taxon>
        <taxon>Vertebrata</taxon>
        <taxon>Euteleostomi</taxon>
        <taxon>Actinopterygii</taxon>
        <taxon>Neopterygii</taxon>
        <taxon>Teleostei</taxon>
        <taxon>Anguilliformes</taxon>
        <taxon>Anguillidae</taxon>
        <taxon>Anguilla</taxon>
    </lineage>
</organism>
<reference evidence="2" key="1">
    <citation type="submission" date="2014-11" db="EMBL/GenBank/DDBJ databases">
        <authorList>
            <person name="Amaro Gonzalez C."/>
        </authorList>
    </citation>
    <scope>NUCLEOTIDE SEQUENCE</scope>
</reference>
<keyword evidence="1" id="KW-0472">Membrane</keyword>
<dbReference type="AlphaFoldDB" id="A0A0E9QSU0"/>
<protein>
    <submittedName>
        <fullName evidence="2">Uncharacterized protein</fullName>
    </submittedName>
</protein>
<accession>A0A0E9QSU0</accession>
<keyword evidence="1" id="KW-1133">Transmembrane helix</keyword>
<dbReference type="EMBL" id="GBXM01089070">
    <property type="protein sequence ID" value="JAH19507.1"/>
    <property type="molecule type" value="Transcribed_RNA"/>
</dbReference>
<keyword evidence="1" id="KW-0812">Transmembrane</keyword>